<evidence type="ECO:0000256" key="8">
    <source>
        <dbReference type="ARBA" id="ARBA00023049"/>
    </source>
</evidence>
<keyword evidence="5 10" id="KW-0732">Signal</keyword>
<dbReference type="Proteomes" id="UP000078544">
    <property type="component" value="Unassembled WGS sequence"/>
</dbReference>
<dbReference type="PANTHER" id="PTHR47466">
    <property type="match status" value="1"/>
</dbReference>
<keyword evidence="4" id="KW-0479">Metal-binding</keyword>
<dbReference type="OrthoDB" id="536211at2759"/>
<evidence type="ECO:0000256" key="10">
    <source>
        <dbReference type="SAM" id="SignalP"/>
    </source>
</evidence>
<dbReference type="EMBL" id="AZGY01000041">
    <property type="protein sequence ID" value="KZZ87171.1"/>
    <property type="molecule type" value="Genomic_DNA"/>
</dbReference>
<keyword evidence="7" id="KW-0862">Zinc</keyword>
<organism evidence="12 13">
    <name type="scientific">Moelleriella libera RCEF 2490</name>
    <dbReference type="NCBI Taxonomy" id="1081109"/>
    <lineage>
        <taxon>Eukaryota</taxon>
        <taxon>Fungi</taxon>
        <taxon>Dikarya</taxon>
        <taxon>Ascomycota</taxon>
        <taxon>Pezizomycotina</taxon>
        <taxon>Sordariomycetes</taxon>
        <taxon>Hypocreomycetidae</taxon>
        <taxon>Hypocreales</taxon>
        <taxon>Clavicipitaceae</taxon>
        <taxon>Moelleriella</taxon>
    </lineage>
</organism>
<evidence type="ECO:0000256" key="5">
    <source>
        <dbReference type="ARBA" id="ARBA00022729"/>
    </source>
</evidence>
<evidence type="ECO:0000256" key="4">
    <source>
        <dbReference type="ARBA" id="ARBA00022723"/>
    </source>
</evidence>
<gene>
    <name evidence="12" type="ORF">AAL_08429</name>
</gene>
<feature type="chain" id="PRO_5007893349" evidence="10">
    <location>
        <begin position="24"/>
        <end position="301"/>
    </location>
</feature>
<evidence type="ECO:0000256" key="1">
    <source>
        <dbReference type="ARBA" id="ARBA00003174"/>
    </source>
</evidence>
<dbReference type="InterPro" id="IPR008754">
    <property type="entry name" value="Peptidase_M43"/>
</dbReference>
<proteinExistence type="inferred from homology"/>
<evidence type="ECO:0000256" key="2">
    <source>
        <dbReference type="ARBA" id="ARBA00008721"/>
    </source>
</evidence>
<keyword evidence="3" id="KW-0645">Protease</keyword>
<evidence type="ECO:0000256" key="3">
    <source>
        <dbReference type="ARBA" id="ARBA00022670"/>
    </source>
</evidence>
<dbReference type="Gene3D" id="3.40.390.10">
    <property type="entry name" value="Collagenase (Catalytic Domain)"/>
    <property type="match status" value="1"/>
</dbReference>
<dbReference type="InterPro" id="IPR024079">
    <property type="entry name" value="MetalloPept_cat_dom_sf"/>
</dbReference>
<comment type="function">
    <text evidence="1">Secreted metalloproteinase that allows assimilation of proteinaceous substrates.</text>
</comment>
<evidence type="ECO:0000259" key="11">
    <source>
        <dbReference type="Pfam" id="PF05572"/>
    </source>
</evidence>
<sequence>MICGLFSISWLIFAAGSGTITSALPNNKIYDDSSSLNSHPSHQTFIDTPPPSAALVAAHQELASIQRNSSLISRSGGIAHDGRAYTFTTDFHVMLEDEDEKRIDTRRIELQIHKLNEAFRDANISFKHNATFYHTNYRWANDDDEKGMLQTRTGNLSTLNIFLVDRVGLDIGFSLGTVGGKTTLPHIKVDSHGWDKVEFIKQDYVIVRKDNLVRSDWPEVSGNTVIHEVGHWFGLLHTFNVMGGEKDCTGRGDLVDDTPAHMEPSLLGIFPWFAFQCRERDTCPDQPGSDPVDNFMNYSKE</sequence>
<feature type="domain" description="Peptidase M43 pregnancy-associated plasma-A" evidence="11">
    <location>
        <begin position="222"/>
        <end position="262"/>
    </location>
</feature>
<accession>A0A167V7V4</accession>
<evidence type="ECO:0000313" key="13">
    <source>
        <dbReference type="Proteomes" id="UP000078544"/>
    </source>
</evidence>
<keyword evidence="9" id="KW-1015">Disulfide bond</keyword>
<evidence type="ECO:0000313" key="12">
    <source>
        <dbReference type="EMBL" id="KZZ87171.1"/>
    </source>
</evidence>
<evidence type="ECO:0000256" key="9">
    <source>
        <dbReference type="ARBA" id="ARBA00023157"/>
    </source>
</evidence>
<reference evidence="12 13" key="1">
    <citation type="journal article" date="2016" name="Genome Biol. Evol.">
        <title>Divergent and convergent evolution of fungal pathogenicity.</title>
        <authorList>
            <person name="Shang Y."/>
            <person name="Xiao G."/>
            <person name="Zheng P."/>
            <person name="Cen K."/>
            <person name="Zhan S."/>
            <person name="Wang C."/>
        </authorList>
    </citation>
    <scope>NUCLEOTIDE SEQUENCE [LARGE SCALE GENOMIC DNA]</scope>
    <source>
        <strain evidence="12 13">RCEF 2490</strain>
    </source>
</reference>
<keyword evidence="8" id="KW-0482">Metalloprotease</keyword>
<dbReference type="AlphaFoldDB" id="A0A167V7V4"/>
<dbReference type="GO" id="GO:0008237">
    <property type="term" value="F:metallopeptidase activity"/>
    <property type="evidence" value="ECO:0007669"/>
    <property type="project" value="UniProtKB-KW"/>
</dbReference>
<dbReference type="Pfam" id="PF05572">
    <property type="entry name" value="Peptidase_M43"/>
    <property type="match status" value="1"/>
</dbReference>
<keyword evidence="13" id="KW-1185">Reference proteome</keyword>
<comment type="caution">
    <text evidence="12">The sequence shown here is derived from an EMBL/GenBank/DDBJ whole genome shotgun (WGS) entry which is preliminary data.</text>
</comment>
<dbReference type="GO" id="GO:0006508">
    <property type="term" value="P:proteolysis"/>
    <property type="evidence" value="ECO:0007669"/>
    <property type="project" value="UniProtKB-KW"/>
</dbReference>
<name>A0A167V7V4_9HYPO</name>
<protein>
    <submittedName>
        <fullName evidence="12">Peptidase M43, pregnancy-associated plasma-A</fullName>
    </submittedName>
</protein>
<dbReference type="STRING" id="1081109.A0A167V7V4"/>
<evidence type="ECO:0000256" key="6">
    <source>
        <dbReference type="ARBA" id="ARBA00022801"/>
    </source>
</evidence>
<dbReference type="PANTHER" id="PTHR47466:SF1">
    <property type="entry name" value="METALLOPROTEASE MEP1 (AFU_ORTHOLOGUE AFUA_1G07730)-RELATED"/>
    <property type="match status" value="1"/>
</dbReference>
<dbReference type="GO" id="GO:0046872">
    <property type="term" value="F:metal ion binding"/>
    <property type="evidence" value="ECO:0007669"/>
    <property type="project" value="UniProtKB-KW"/>
</dbReference>
<evidence type="ECO:0000256" key="7">
    <source>
        <dbReference type="ARBA" id="ARBA00022833"/>
    </source>
</evidence>
<comment type="similarity">
    <text evidence="2">Belongs to the peptidase M43B family.</text>
</comment>
<dbReference type="SUPFAM" id="SSF55486">
    <property type="entry name" value="Metalloproteases ('zincins'), catalytic domain"/>
    <property type="match status" value="1"/>
</dbReference>
<feature type="signal peptide" evidence="10">
    <location>
        <begin position="1"/>
        <end position="23"/>
    </location>
</feature>
<keyword evidence="6" id="KW-0378">Hydrolase</keyword>